<dbReference type="AlphaFoldDB" id="A0A175YNS8"/>
<reference evidence="1" key="1">
    <citation type="journal article" date="2016" name="Nat. Genet.">
        <title>A high-quality carrot genome assembly provides new insights into carotenoid accumulation and asterid genome evolution.</title>
        <authorList>
            <person name="Iorizzo M."/>
            <person name="Ellison S."/>
            <person name="Senalik D."/>
            <person name="Zeng P."/>
            <person name="Satapoomin P."/>
            <person name="Huang J."/>
            <person name="Bowman M."/>
            <person name="Iovene M."/>
            <person name="Sanseverino W."/>
            <person name="Cavagnaro P."/>
            <person name="Yildiz M."/>
            <person name="Macko-Podgorni A."/>
            <person name="Moranska E."/>
            <person name="Grzebelus E."/>
            <person name="Grzebelus D."/>
            <person name="Ashrafi H."/>
            <person name="Zheng Z."/>
            <person name="Cheng S."/>
            <person name="Spooner D."/>
            <person name="Van Deynze A."/>
            <person name="Simon P."/>
        </authorList>
    </citation>
    <scope>NUCLEOTIDE SEQUENCE</scope>
    <source>
        <tissue evidence="1">Leaf</tissue>
    </source>
</reference>
<dbReference type="Proteomes" id="UP000077755">
    <property type="component" value="Chromosome 8"/>
</dbReference>
<reference evidence="1" key="2">
    <citation type="submission" date="2022-03" db="EMBL/GenBank/DDBJ databases">
        <title>Draft title - Genomic analysis of global carrot germplasm unveils the trajectory of domestication and the origin of high carotenoid orange carrot.</title>
        <authorList>
            <person name="Iorizzo M."/>
            <person name="Ellison S."/>
            <person name="Senalik D."/>
            <person name="Macko-Podgorni A."/>
            <person name="Grzebelus D."/>
            <person name="Bostan H."/>
            <person name="Rolling W."/>
            <person name="Curaba J."/>
            <person name="Simon P."/>
        </authorList>
    </citation>
    <scope>NUCLEOTIDE SEQUENCE</scope>
    <source>
        <tissue evidence="1">Leaf</tissue>
    </source>
</reference>
<keyword evidence="2" id="KW-1185">Reference proteome</keyword>
<dbReference type="Gramene" id="KZM84768">
    <property type="protein sequence ID" value="KZM84768"/>
    <property type="gene ID" value="DCAR_027810"/>
</dbReference>
<accession>A0A175YNS8</accession>
<evidence type="ECO:0000313" key="1">
    <source>
        <dbReference type="EMBL" id="WOH12154.1"/>
    </source>
</evidence>
<organism evidence="1 2">
    <name type="scientific">Daucus carota subsp. sativus</name>
    <name type="common">Carrot</name>
    <dbReference type="NCBI Taxonomy" id="79200"/>
    <lineage>
        <taxon>Eukaryota</taxon>
        <taxon>Viridiplantae</taxon>
        <taxon>Streptophyta</taxon>
        <taxon>Embryophyta</taxon>
        <taxon>Tracheophyta</taxon>
        <taxon>Spermatophyta</taxon>
        <taxon>Magnoliopsida</taxon>
        <taxon>eudicotyledons</taxon>
        <taxon>Gunneridae</taxon>
        <taxon>Pentapetalae</taxon>
        <taxon>asterids</taxon>
        <taxon>campanulids</taxon>
        <taxon>Apiales</taxon>
        <taxon>Apiaceae</taxon>
        <taxon>Apioideae</taxon>
        <taxon>Scandiceae</taxon>
        <taxon>Daucinae</taxon>
        <taxon>Daucus</taxon>
        <taxon>Daucus sect. Daucus</taxon>
    </lineage>
</organism>
<evidence type="ECO:0000313" key="2">
    <source>
        <dbReference type="Proteomes" id="UP000077755"/>
    </source>
</evidence>
<protein>
    <submittedName>
        <fullName evidence="1">Uncharacterized protein</fullName>
    </submittedName>
</protein>
<dbReference type="EMBL" id="CP093350">
    <property type="protein sequence ID" value="WOH12154.1"/>
    <property type="molecule type" value="Genomic_DNA"/>
</dbReference>
<sequence>MMTLILGVVLLLVIVLAAIAEEQDSCASDLVVCAGYKNGTTKHPPGCCDVFEELVAHALECQRISILAHPPL</sequence>
<proteinExistence type="predicted"/>
<gene>
    <name evidence="1" type="ORF">DCAR_0831653</name>
</gene>
<name>A0A175YNS8_DAUCS</name>